<name>A0ABN2QU92_9PSEU</name>
<keyword evidence="2" id="KW-1185">Reference proteome</keyword>
<proteinExistence type="predicted"/>
<organism evidence="1 2">
    <name type="scientific">Amycolatopsis minnesotensis</name>
    <dbReference type="NCBI Taxonomy" id="337894"/>
    <lineage>
        <taxon>Bacteria</taxon>
        <taxon>Bacillati</taxon>
        <taxon>Actinomycetota</taxon>
        <taxon>Actinomycetes</taxon>
        <taxon>Pseudonocardiales</taxon>
        <taxon>Pseudonocardiaceae</taxon>
        <taxon>Amycolatopsis</taxon>
    </lineage>
</organism>
<accession>A0ABN2QU92</accession>
<reference evidence="1 2" key="1">
    <citation type="journal article" date="2019" name="Int. J. Syst. Evol. Microbiol.">
        <title>The Global Catalogue of Microorganisms (GCM) 10K type strain sequencing project: providing services to taxonomists for standard genome sequencing and annotation.</title>
        <authorList>
            <consortium name="The Broad Institute Genomics Platform"/>
            <consortium name="The Broad Institute Genome Sequencing Center for Infectious Disease"/>
            <person name="Wu L."/>
            <person name="Ma J."/>
        </authorList>
    </citation>
    <scope>NUCLEOTIDE SEQUENCE [LARGE SCALE GENOMIC DNA]</scope>
    <source>
        <strain evidence="1 2">JCM 14545</strain>
    </source>
</reference>
<dbReference type="EMBL" id="BAAANN010000010">
    <property type="protein sequence ID" value="GAA1958177.1"/>
    <property type="molecule type" value="Genomic_DNA"/>
</dbReference>
<gene>
    <name evidence="1" type="ORF">GCM10009754_30590</name>
</gene>
<evidence type="ECO:0000313" key="2">
    <source>
        <dbReference type="Proteomes" id="UP001501116"/>
    </source>
</evidence>
<sequence length="85" mass="9299">MLYHFESKSALMEAVVTEVCTSAGPALVTALGEFAEVDTRTLAVVLRPTIDALPGLFESDPTVRGPELAEHLVRLFDRTVRKEGR</sequence>
<dbReference type="Proteomes" id="UP001501116">
    <property type="component" value="Unassembled WGS sequence"/>
</dbReference>
<evidence type="ECO:0008006" key="3">
    <source>
        <dbReference type="Google" id="ProtNLM"/>
    </source>
</evidence>
<evidence type="ECO:0000313" key="1">
    <source>
        <dbReference type="EMBL" id="GAA1958177.1"/>
    </source>
</evidence>
<protein>
    <recommendedName>
        <fullName evidence="3">TetR family transcriptional regulator</fullName>
    </recommendedName>
</protein>
<comment type="caution">
    <text evidence="1">The sequence shown here is derived from an EMBL/GenBank/DDBJ whole genome shotgun (WGS) entry which is preliminary data.</text>
</comment>